<evidence type="ECO:0000259" key="3">
    <source>
        <dbReference type="Pfam" id="PF04167"/>
    </source>
</evidence>
<feature type="region of interest" description="Disordered" evidence="2">
    <location>
        <begin position="269"/>
        <end position="297"/>
    </location>
</feature>
<dbReference type="PANTHER" id="PTHR39159">
    <property type="match status" value="1"/>
</dbReference>
<dbReference type="Gene3D" id="2.40.380.10">
    <property type="entry name" value="FomD-like"/>
    <property type="match status" value="1"/>
</dbReference>
<gene>
    <name evidence="4" type="ordered locus">Francci3_2672</name>
</gene>
<dbReference type="STRING" id="106370.Francci3_2672"/>
<reference evidence="4 5" key="1">
    <citation type="journal article" date="2007" name="Genome Res.">
        <title>Genome characteristics of facultatively symbiotic Frankia sp. strains reflect host range and host plant biogeography.</title>
        <authorList>
            <person name="Normand P."/>
            <person name="Lapierre P."/>
            <person name="Tisa L.S."/>
            <person name="Gogarten J.P."/>
            <person name="Alloisio N."/>
            <person name="Bagnarol E."/>
            <person name="Bassi C.A."/>
            <person name="Berry A.M."/>
            <person name="Bickhart D.M."/>
            <person name="Choisne N."/>
            <person name="Couloux A."/>
            <person name="Cournoyer B."/>
            <person name="Cruveiller S."/>
            <person name="Daubin V."/>
            <person name="Demange N."/>
            <person name="Francino M.P."/>
            <person name="Goltsman E."/>
            <person name="Huang Y."/>
            <person name="Kopp O.R."/>
            <person name="Labarre L."/>
            <person name="Lapidus A."/>
            <person name="Lavire C."/>
            <person name="Marechal J."/>
            <person name="Martinez M."/>
            <person name="Mastronunzio J.E."/>
            <person name="Mullin B.C."/>
            <person name="Niemann J."/>
            <person name="Pujic P."/>
            <person name="Rawnsley T."/>
            <person name="Rouy Z."/>
            <person name="Schenowitz C."/>
            <person name="Sellstedt A."/>
            <person name="Tavares F."/>
            <person name="Tomkins J.P."/>
            <person name="Vallenet D."/>
            <person name="Valverde C."/>
            <person name="Wall L.G."/>
            <person name="Wang Y."/>
            <person name="Medigue C."/>
            <person name="Benson D.R."/>
        </authorList>
    </citation>
    <scope>NUCLEOTIDE SEQUENCE [LARGE SCALE GENOMIC DNA]</scope>
    <source>
        <strain evidence="5">DSM 45818 / CECT 9043 / CcI3</strain>
    </source>
</reference>
<dbReference type="Pfam" id="PF04167">
    <property type="entry name" value="DUF402"/>
    <property type="match status" value="1"/>
</dbReference>
<feature type="domain" description="DUF402" evidence="3">
    <location>
        <begin position="126"/>
        <end position="257"/>
    </location>
</feature>
<name>Q2J9K8_FRACC</name>
<accession>Q2J9K8</accession>
<sequence length="297" mass="33226">MIDGGIDRHERPIPSVVRLWRGTRRGGAAPYSRTVTKPESPVAYDPGSQAGPHPGPQASPPPASGAAPAGPFVPGGFVPGEVVVHRSFTTKRLVFVRAGHVVGHDERGLRLWIPHGCPMAVELSTDGRGLRDMPFAEWIRQSTVLVTRPWPGPNILMLIPPAGAHSVWWFWDRQGRFARWYINLEAPAVAWRYDGLVGVDTTDHDLDLWVCPDRTWQWKDEHELAERLAFPEHYWVTDAAAVRAEGERLLRLVEARAFPFDGTWCDFQPDPSWRTPDTLPPGWDRPRAPGTTETGPR</sequence>
<protein>
    <recommendedName>
        <fullName evidence="3">DUF402 domain-containing protein</fullName>
    </recommendedName>
</protein>
<dbReference type="HOGENOM" id="CLU_083275_0_0_11"/>
<dbReference type="AlphaFoldDB" id="Q2J9K8"/>
<organism evidence="4 5">
    <name type="scientific">Frankia casuarinae (strain DSM 45818 / CECT 9043 / HFP020203 / CcI3)</name>
    <dbReference type="NCBI Taxonomy" id="106370"/>
    <lineage>
        <taxon>Bacteria</taxon>
        <taxon>Bacillati</taxon>
        <taxon>Actinomycetota</taxon>
        <taxon>Actinomycetes</taxon>
        <taxon>Frankiales</taxon>
        <taxon>Frankiaceae</taxon>
        <taxon>Frankia</taxon>
    </lineage>
</organism>
<feature type="region of interest" description="Disordered" evidence="2">
    <location>
        <begin position="27"/>
        <end position="68"/>
    </location>
</feature>
<keyword evidence="5" id="KW-1185">Reference proteome</keyword>
<evidence type="ECO:0000313" key="4">
    <source>
        <dbReference type="EMBL" id="ABD12034.1"/>
    </source>
</evidence>
<dbReference type="InterPro" id="IPR050212">
    <property type="entry name" value="Ntdp-like"/>
</dbReference>
<dbReference type="InterPro" id="IPR035930">
    <property type="entry name" value="FomD-like_sf"/>
</dbReference>
<dbReference type="InterPro" id="IPR007295">
    <property type="entry name" value="DUF402"/>
</dbReference>
<evidence type="ECO:0000313" key="5">
    <source>
        <dbReference type="Proteomes" id="UP000001937"/>
    </source>
</evidence>
<evidence type="ECO:0000256" key="1">
    <source>
        <dbReference type="ARBA" id="ARBA00022801"/>
    </source>
</evidence>
<dbReference type="EMBL" id="CP000249">
    <property type="protein sequence ID" value="ABD12034.1"/>
    <property type="molecule type" value="Genomic_DNA"/>
</dbReference>
<dbReference type="PANTHER" id="PTHR39159:SF1">
    <property type="entry name" value="UPF0374 PROTEIN YGAC"/>
    <property type="match status" value="1"/>
</dbReference>
<dbReference type="Proteomes" id="UP000001937">
    <property type="component" value="Chromosome"/>
</dbReference>
<feature type="compositionally biased region" description="Pro residues" evidence="2">
    <location>
        <begin position="53"/>
        <end position="63"/>
    </location>
</feature>
<accession>A0A1X1PVL0</accession>
<dbReference type="eggNOG" id="COG2306">
    <property type="taxonomic scope" value="Bacteria"/>
</dbReference>
<evidence type="ECO:0000256" key="2">
    <source>
        <dbReference type="SAM" id="MobiDB-lite"/>
    </source>
</evidence>
<keyword evidence="1" id="KW-0378">Hydrolase</keyword>
<dbReference type="GO" id="GO:0016787">
    <property type="term" value="F:hydrolase activity"/>
    <property type="evidence" value="ECO:0007669"/>
    <property type="project" value="UniProtKB-KW"/>
</dbReference>
<dbReference type="KEGG" id="fra:Francci3_2672"/>
<proteinExistence type="predicted"/>
<dbReference type="SUPFAM" id="SSF159234">
    <property type="entry name" value="FomD-like"/>
    <property type="match status" value="1"/>
</dbReference>